<proteinExistence type="predicted"/>
<evidence type="ECO:0000259" key="3">
    <source>
        <dbReference type="SMART" id="SM01043"/>
    </source>
</evidence>
<dbReference type="Proteomes" id="UP001144096">
    <property type="component" value="Unassembled WGS sequence"/>
</dbReference>
<dbReference type="RefSeq" id="WP_257922349.1">
    <property type="nucleotide sequence ID" value="NZ_JAMXQV010000012.1"/>
</dbReference>
<evidence type="ECO:0000256" key="2">
    <source>
        <dbReference type="ARBA" id="ARBA00023163"/>
    </source>
</evidence>
<dbReference type="Gene3D" id="1.10.10.10">
    <property type="entry name" value="Winged helix-like DNA-binding domain superfamily/Winged helix DNA-binding domain"/>
    <property type="match status" value="1"/>
</dbReference>
<dbReference type="Pfam" id="PF03704">
    <property type="entry name" value="BTAD"/>
    <property type="match status" value="1"/>
</dbReference>
<dbReference type="PANTHER" id="PTHR35807:SF1">
    <property type="entry name" value="TRANSCRIPTIONAL REGULATOR REDD"/>
    <property type="match status" value="1"/>
</dbReference>
<dbReference type="InterPro" id="IPR016032">
    <property type="entry name" value="Sig_transdc_resp-reg_C-effctor"/>
</dbReference>
<dbReference type="SMART" id="SM01043">
    <property type="entry name" value="BTAD"/>
    <property type="match status" value="1"/>
</dbReference>
<dbReference type="InterPro" id="IPR036388">
    <property type="entry name" value="WH-like_DNA-bd_sf"/>
</dbReference>
<keyword evidence="1" id="KW-0805">Transcription regulation</keyword>
<accession>A0A9X2SKG8</accession>
<dbReference type="Gene3D" id="1.25.40.10">
    <property type="entry name" value="Tetratricopeptide repeat domain"/>
    <property type="match status" value="1"/>
</dbReference>
<dbReference type="SUPFAM" id="SSF46894">
    <property type="entry name" value="C-terminal effector domain of the bipartite response regulators"/>
    <property type="match status" value="1"/>
</dbReference>
<dbReference type="InterPro" id="IPR011990">
    <property type="entry name" value="TPR-like_helical_dom_sf"/>
</dbReference>
<evidence type="ECO:0000256" key="1">
    <source>
        <dbReference type="ARBA" id="ARBA00023015"/>
    </source>
</evidence>
<organism evidence="4 5">
    <name type="scientific">Amycolatopsis iheyensis</name>
    <dbReference type="NCBI Taxonomy" id="2945988"/>
    <lineage>
        <taxon>Bacteria</taxon>
        <taxon>Bacillati</taxon>
        <taxon>Actinomycetota</taxon>
        <taxon>Actinomycetes</taxon>
        <taxon>Pseudonocardiales</taxon>
        <taxon>Pseudonocardiaceae</taxon>
        <taxon>Amycolatopsis</taxon>
    </lineage>
</organism>
<dbReference type="SUPFAM" id="SSF48452">
    <property type="entry name" value="TPR-like"/>
    <property type="match status" value="1"/>
</dbReference>
<dbReference type="InterPro" id="IPR005158">
    <property type="entry name" value="BTAD"/>
</dbReference>
<dbReference type="EMBL" id="JAMXQV010000012">
    <property type="protein sequence ID" value="MCR6485767.1"/>
    <property type="molecule type" value="Genomic_DNA"/>
</dbReference>
<keyword evidence="2" id="KW-0804">Transcription</keyword>
<evidence type="ECO:0000313" key="4">
    <source>
        <dbReference type="EMBL" id="MCR6485767.1"/>
    </source>
</evidence>
<comment type="caution">
    <text evidence="4">The sequence shown here is derived from an EMBL/GenBank/DDBJ whole genome shotgun (WGS) entry which is preliminary data.</text>
</comment>
<keyword evidence="5" id="KW-1185">Reference proteome</keyword>
<name>A0A9X2SKG8_9PSEU</name>
<dbReference type="AlphaFoldDB" id="A0A9X2SKG8"/>
<evidence type="ECO:0000313" key="5">
    <source>
        <dbReference type="Proteomes" id="UP001144096"/>
    </source>
</evidence>
<reference evidence="4" key="1">
    <citation type="submission" date="2022-06" db="EMBL/GenBank/DDBJ databases">
        <title>Amycolatopsis iheyaensis sp. nov., a new species of the genus Amycolatopsis isolated from soil in Iheya island, Japan.</title>
        <authorList>
            <person name="Ngamcharungchit C."/>
            <person name="Kanto H."/>
            <person name="Take A."/>
            <person name="Intra B."/>
            <person name="Matsumoto A."/>
            <person name="Panbangred W."/>
            <person name="Inahashi Y."/>
        </authorList>
    </citation>
    <scope>NUCLEOTIDE SEQUENCE</scope>
    <source>
        <strain evidence="4">OK19-0408</strain>
    </source>
</reference>
<gene>
    <name evidence="4" type="ORF">M8542_23360</name>
</gene>
<dbReference type="GO" id="GO:0003677">
    <property type="term" value="F:DNA binding"/>
    <property type="evidence" value="ECO:0007669"/>
    <property type="project" value="InterPro"/>
</dbReference>
<dbReference type="InterPro" id="IPR051677">
    <property type="entry name" value="AfsR-DnrI-RedD_regulator"/>
</dbReference>
<protein>
    <submittedName>
        <fullName evidence="4">AfsR/SARP family transcriptional regulator</fullName>
    </submittedName>
</protein>
<sequence>MLSFKILGPVTAETGGGEFSVGGPRERKALGVLLLDASRPTPVSRLADVLWEGRPPRSAGAQIRNVVAILRRSIAEATGEAAPIRRSGQDVTISVAAGQLDLAVFRERTRVATGLAASGDRHGAAEELRRGLALWRGPLFGDAGSSALDIDVYQLEEERLAALEHLLELEVAVGRSRVVVGELAALTARYPLRERLIELYMLALHRSGRRTAALEVFGQARARLRDEAGLDPRRELVALHAAVLRDEAGSGVLARP</sequence>
<dbReference type="PANTHER" id="PTHR35807">
    <property type="entry name" value="TRANSCRIPTIONAL REGULATOR REDD-RELATED"/>
    <property type="match status" value="1"/>
</dbReference>
<feature type="domain" description="Bacterial transcriptional activator" evidence="3">
    <location>
        <begin position="100"/>
        <end position="244"/>
    </location>
</feature>
<dbReference type="CDD" id="cd15831">
    <property type="entry name" value="BTAD"/>
    <property type="match status" value="1"/>
</dbReference>
<dbReference type="GO" id="GO:0006355">
    <property type="term" value="P:regulation of DNA-templated transcription"/>
    <property type="evidence" value="ECO:0007669"/>
    <property type="project" value="InterPro"/>
</dbReference>